<feature type="transmembrane region" description="Helical" evidence="9">
    <location>
        <begin position="131"/>
        <end position="150"/>
    </location>
</feature>
<dbReference type="InterPro" id="IPR013783">
    <property type="entry name" value="Ig-like_fold"/>
</dbReference>
<dbReference type="SUPFAM" id="SSF49464">
    <property type="entry name" value="Carboxypeptidase regulatory domain-like"/>
    <property type="match status" value="2"/>
</dbReference>
<feature type="transmembrane region" description="Helical" evidence="9">
    <location>
        <begin position="101"/>
        <end position="119"/>
    </location>
</feature>
<feature type="transmembrane region" description="Helical" evidence="9">
    <location>
        <begin position="254"/>
        <end position="271"/>
    </location>
</feature>
<keyword evidence="12" id="KW-1185">Reference proteome</keyword>
<dbReference type="PROSITE" id="PS50850">
    <property type="entry name" value="MFS"/>
    <property type="match status" value="1"/>
</dbReference>
<feature type="transmembrane region" description="Helical" evidence="9">
    <location>
        <begin position="292"/>
        <end position="315"/>
    </location>
</feature>
<dbReference type="PANTHER" id="PTHR42718:SF46">
    <property type="entry name" value="BLR6921 PROTEIN"/>
    <property type="match status" value="1"/>
</dbReference>
<dbReference type="Gene3D" id="2.60.40.1120">
    <property type="entry name" value="Carboxypeptidase-like, regulatory domain"/>
    <property type="match status" value="2"/>
</dbReference>
<feature type="domain" description="Major facilitator superfamily (MFS) profile" evidence="10">
    <location>
        <begin position="36"/>
        <end position="495"/>
    </location>
</feature>
<feature type="transmembrane region" description="Helical" evidence="9">
    <location>
        <begin position="34"/>
        <end position="54"/>
    </location>
</feature>
<keyword evidence="5 9" id="KW-1133">Transmembrane helix</keyword>
<feature type="transmembrane region" description="Helical" evidence="9">
    <location>
        <begin position="74"/>
        <end position="94"/>
    </location>
</feature>
<dbReference type="Pfam" id="PF13620">
    <property type="entry name" value="CarboxypepD_reg"/>
    <property type="match status" value="3"/>
</dbReference>
<feature type="transmembrane region" description="Helical" evidence="9">
    <location>
        <begin position="385"/>
        <end position="409"/>
    </location>
</feature>
<dbReference type="InterPro" id="IPR036259">
    <property type="entry name" value="MFS_trans_sf"/>
</dbReference>
<keyword evidence="3" id="KW-1003">Cell membrane</keyword>
<dbReference type="InterPro" id="IPR011701">
    <property type="entry name" value="MFS"/>
</dbReference>
<evidence type="ECO:0000256" key="2">
    <source>
        <dbReference type="ARBA" id="ARBA00022448"/>
    </source>
</evidence>
<comment type="caution">
    <text evidence="11">The sequence shown here is derived from an EMBL/GenBank/DDBJ whole genome shotgun (WGS) entry which is preliminary data.</text>
</comment>
<dbReference type="InterPro" id="IPR004638">
    <property type="entry name" value="EmrB-like"/>
</dbReference>
<dbReference type="Gene3D" id="2.60.40.10">
    <property type="entry name" value="Immunoglobulins"/>
    <property type="match status" value="1"/>
</dbReference>
<comment type="subcellular location">
    <subcellularLocation>
        <location evidence="1">Cell membrane</location>
        <topology evidence="1">Multi-pass membrane protein</topology>
    </subcellularLocation>
</comment>
<dbReference type="SUPFAM" id="SSF49478">
    <property type="entry name" value="Cna protein B-type domain"/>
    <property type="match status" value="1"/>
</dbReference>
<accession>A0ABV1TEX5</accession>
<dbReference type="Gene3D" id="1.20.1720.10">
    <property type="entry name" value="Multidrug resistance protein D"/>
    <property type="match status" value="1"/>
</dbReference>
<dbReference type="InterPro" id="IPR005829">
    <property type="entry name" value="Sugar_transporter_CS"/>
</dbReference>
<dbReference type="PANTHER" id="PTHR42718">
    <property type="entry name" value="MAJOR FACILITATOR SUPERFAMILY MULTIDRUG TRANSPORTER MFSC"/>
    <property type="match status" value="1"/>
</dbReference>
<keyword evidence="6 9" id="KW-0472">Membrane</keyword>
<keyword evidence="7" id="KW-0046">Antibiotic resistance</keyword>
<dbReference type="CDD" id="cd17321">
    <property type="entry name" value="MFS_MMR_MDR_like"/>
    <property type="match status" value="1"/>
</dbReference>
<dbReference type="Proteomes" id="UP001490365">
    <property type="component" value="Unassembled WGS sequence"/>
</dbReference>
<dbReference type="InterPro" id="IPR020846">
    <property type="entry name" value="MFS_dom"/>
</dbReference>
<evidence type="ECO:0000256" key="9">
    <source>
        <dbReference type="SAM" id="Phobius"/>
    </source>
</evidence>
<dbReference type="NCBIfam" id="TIGR00711">
    <property type="entry name" value="efflux_EmrB"/>
    <property type="match status" value="1"/>
</dbReference>
<feature type="transmembrane region" description="Helical" evidence="9">
    <location>
        <begin position="429"/>
        <end position="450"/>
    </location>
</feature>
<dbReference type="Pfam" id="PF07690">
    <property type="entry name" value="MFS_1"/>
    <property type="match status" value="1"/>
</dbReference>
<dbReference type="RefSeq" id="WP_351957184.1">
    <property type="nucleotide sequence ID" value="NZ_JBEOZM010000005.1"/>
</dbReference>
<feature type="transmembrane region" description="Helical" evidence="9">
    <location>
        <begin position="222"/>
        <end position="242"/>
    </location>
</feature>
<dbReference type="SUPFAM" id="SSF103473">
    <property type="entry name" value="MFS general substrate transporter"/>
    <property type="match status" value="1"/>
</dbReference>
<evidence type="ECO:0000313" key="11">
    <source>
        <dbReference type="EMBL" id="MER6268584.1"/>
    </source>
</evidence>
<keyword evidence="2" id="KW-0813">Transport</keyword>
<sequence>MSSTSVDSVDAHAGVAPAQSSSARGARHQAPHRWMVLAVIGLAQLMVVLDSTIVNIALPSAQRDLGFSNDGRQWVVTAYSLAFGSLLLLGGRLADFFGRKTTLLIGLIGFAGASAMAGASQNLTMLIVGRAVQGVFGALLAPAALSLLTTTFTDAKERAKAFGVYGAIAGSGGAIGLLLGGLLTEHLNWRYTLYVNLPIAVVAVIGTVVFVRRPAKAARPRLDTLGTILAAGGMFSLVYGFANAETHPWGNWMVWAFLAAGGVLLALFTFWETRTSHPLLPLRVLADRNRAAAYLSVFVTGAGMFGIFLFLTYYLQETLHYSPVKTGLAFLPMIGALMVFAQLATIVVVPRVGAKPIVPVGALLAAAGMVWLTRLDLHSAYTSDVLVPLLIMGAGIGMVMPPAMSLATLGVAPQDQGVASATTNTMQQVGGSIGTALFSTLAATSATDYVKDHHPVTPLVKADAALHSYATAYWWAAGFFVVAAVLAAVLYRKGSPTAQAQAVDTAPRAAVEETGPAEAVSLVQPRTETTVVLPDPAGLTVSGRVLAAGDGVPAPGAVVTLIDPTGRQLGHAVADPAGRYAVAVPAAGSYVLVGSAAGRQPQVATLTVGGSPVEYNLVLTGTTGLTGSVRSDGLPVTGALVVATDLFGEVADSTVTGADGGYRLGELVAGEYVLTVSAEGHRPSAVAVTVGDAGAAQDILLAPAAAVRGTVRGRNGSPLTDARVALLDSAGNVVASRTTGEDGEYAFADLPGTEYTVVASGYPPVAAPVRLNGTGQDGFDLYLAHEESGQGGTRQSGPLG</sequence>
<evidence type="ECO:0000256" key="1">
    <source>
        <dbReference type="ARBA" id="ARBA00004651"/>
    </source>
</evidence>
<protein>
    <submittedName>
        <fullName evidence="11">MFS transporter</fullName>
    </submittedName>
</protein>
<feature type="transmembrane region" description="Helical" evidence="9">
    <location>
        <begin position="470"/>
        <end position="491"/>
    </location>
</feature>
<evidence type="ECO:0000256" key="4">
    <source>
        <dbReference type="ARBA" id="ARBA00022692"/>
    </source>
</evidence>
<evidence type="ECO:0000256" key="8">
    <source>
        <dbReference type="SAM" id="MobiDB-lite"/>
    </source>
</evidence>
<feature type="transmembrane region" description="Helical" evidence="9">
    <location>
        <begin position="356"/>
        <end position="373"/>
    </location>
</feature>
<reference evidence="11 12" key="1">
    <citation type="submission" date="2024-06" db="EMBL/GenBank/DDBJ databases">
        <title>The Natural Products Discovery Center: Release of the First 8490 Sequenced Strains for Exploring Actinobacteria Biosynthetic Diversity.</title>
        <authorList>
            <person name="Kalkreuter E."/>
            <person name="Kautsar S.A."/>
            <person name="Yang D."/>
            <person name="Bader C.D."/>
            <person name="Teijaro C.N."/>
            <person name="Fluegel L."/>
            <person name="Davis C.M."/>
            <person name="Simpson J.R."/>
            <person name="Lauterbach L."/>
            <person name="Steele A.D."/>
            <person name="Gui C."/>
            <person name="Meng S."/>
            <person name="Li G."/>
            <person name="Viehrig K."/>
            <person name="Ye F."/>
            <person name="Su P."/>
            <person name="Kiefer A.F."/>
            <person name="Nichols A."/>
            <person name="Cepeda A.J."/>
            <person name="Yan W."/>
            <person name="Fan B."/>
            <person name="Jiang Y."/>
            <person name="Adhikari A."/>
            <person name="Zheng C.-J."/>
            <person name="Schuster L."/>
            <person name="Cowan T.M."/>
            <person name="Smanski M.J."/>
            <person name="Chevrette M.G."/>
            <person name="De Carvalho L.P.S."/>
            <person name="Shen B."/>
        </authorList>
    </citation>
    <scope>NUCLEOTIDE SEQUENCE [LARGE SCALE GENOMIC DNA]</scope>
    <source>
        <strain evidence="11 12">NPDC001694</strain>
    </source>
</reference>
<name>A0ABV1TEX5_9ACTN</name>
<keyword evidence="4 9" id="KW-0812">Transmembrane</keyword>
<dbReference type="Gene3D" id="1.20.1250.20">
    <property type="entry name" value="MFS general substrate transporter like domains"/>
    <property type="match status" value="1"/>
</dbReference>
<feature type="region of interest" description="Disordered" evidence="8">
    <location>
        <begin position="1"/>
        <end position="26"/>
    </location>
</feature>
<proteinExistence type="predicted"/>
<evidence type="ECO:0000256" key="3">
    <source>
        <dbReference type="ARBA" id="ARBA00022475"/>
    </source>
</evidence>
<evidence type="ECO:0000256" key="5">
    <source>
        <dbReference type="ARBA" id="ARBA00022989"/>
    </source>
</evidence>
<feature type="transmembrane region" description="Helical" evidence="9">
    <location>
        <begin position="162"/>
        <end position="183"/>
    </location>
</feature>
<organism evidence="11 12">
    <name type="scientific">Streptomyces sp. 900105755</name>
    <dbReference type="NCBI Taxonomy" id="3154389"/>
    <lineage>
        <taxon>Bacteria</taxon>
        <taxon>Bacillati</taxon>
        <taxon>Actinomycetota</taxon>
        <taxon>Actinomycetes</taxon>
        <taxon>Kitasatosporales</taxon>
        <taxon>Streptomycetaceae</taxon>
        <taxon>Streptomyces</taxon>
    </lineage>
</organism>
<feature type="transmembrane region" description="Helical" evidence="9">
    <location>
        <begin position="189"/>
        <end position="210"/>
    </location>
</feature>
<evidence type="ECO:0000256" key="6">
    <source>
        <dbReference type="ARBA" id="ARBA00023136"/>
    </source>
</evidence>
<dbReference type="EMBL" id="JBEOZM010000005">
    <property type="protein sequence ID" value="MER6268584.1"/>
    <property type="molecule type" value="Genomic_DNA"/>
</dbReference>
<dbReference type="PROSITE" id="PS00216">
    <property type="entry name" value="SUGAR_TRANSPORT_1"/>
    <property type="match status" value="1"/>
</dbReference>
<evidence type="ECO:0000259" key="10">
    <source>
        <dbReference type="PROSITE" id="PS50850"/>
    </source>
</evidence>
<dbReference type="InterPro" id="IPR008969">
    <property type="entry name" value="CarboxyPept-like_regulatory"/>
</dbReference>
<feature type="transmembrane region" description="Helical" evidence="9">
    <location>
        <begin position="327"/>
        <end position="349"/>
    </location>
</feature>
<evidence type="ECO:0000313" key="12">
    <source>
        <dbReference type="Proteomes" id="UP001490365"/>
    </source>
</evidence>
<evidence type="ECO:0000256" key="7">
    <source>
        <dbReference type="ARBA" id="ARBA00023251"/>
    </source>
</evidence>
<gene>
    <name evidence="11" type="ORF">ABT211_14935</name>
</gene>